<keyword evidence="3 5" id="KW-0238">DNA-binding</keyword>
<evidence type="ECO:0000313" key="9">
    <source>
        <dbReference type="Proteomes" id="UP001595776"/>
    </source>
</evidence>
<dbReference type="PANTHER" id="PTHR30629">
    <property type="entry name" value="PROPHAGE INTEGRASE"/>
    <property type="match status" value="1"/>
</dbReference>
<dbReference type="EMBL" id="JBHSCR010000001">
    <property type="protein sequence ID" value="MFC4346495.1"/>
    <property type="molecule type" value="Genomic_DNA"/>
</dbReference>
<evidence type="ECO:0000259" key="7">
    <source>
        <dbReference type="PROSITE" id="PS51900"/>
    </source>
</evidence>
<dbReference type="RefSeq" id="WP_068151123.1">
    <property type="nucleotide sequence ID" value="NZ_JBHSCR010000001.1"/>
</dbReference>
<name>A0ABV8U716_9PROT</name>
<protein>
    <submittedName>
        <fullName evidence="8">Tyrosine-type recombinase/integrase</fullName>
    </submittedName>
</protein>
<dbReference type="InterPro" id="IPR044068">
    <property type="entry name" value="CB"/>
</dbReference>
<dbReference type="InterPro" id="IPR004107">
    <property type="entry name" value="Integrase_SAM-like_N"/>
</dbReference>
<dbReference type="InterPro" id="IPR050808">
    <property type="entry name" value="Phage_Integrase"/>
</dbReference>
<feature type="domain" description="Core-binding (CB)" evidence="7">
    <location>
        <begin position="84"/>
        <end position="172"/>
    </location>
</feature>
<dbReference type="InterPro" id="IPR002104">
    <property type="entry name" value="Integrase_catalytic"/>
</dbReference>
<sequence>MASVNTKNGKLFIDFRYKGIRCKEYTRLPDKPQNRKRLTEIAARIEAEILLGTFEYARYFPNSNQVEKLRIIENRTACARSSMPTFEEFAEVWFLEKQPEWRNSYITNIRQTMDKYLLPTFGAKPLDTITKADILSFRSDLVRQDGLKGRKLSPSRINHILTPVRQILTEASDRYSFQTPYRNIKPIKVPRSDVEPFTLQEVKLILDHIREDFRAYYTVRFFAGLRTAEIDGLPWDSVDLERRQILVKQAIVNGEVVPTKTDGSYRTVDMSGPVYQAMAEQQKATKGQAYVFCNGAGQPLRHNDVTKKIWYPILNLLGLKKRRPYQTRHTAATLWLAAGENPEWIARQMGHSNTKMLFEVYSRYVPNLTRKDGSAFERLLKAELNHPLATTDKE</sequence>
<dbReference type="Proteomes" id="UP001595776">
    <property type="component" value="Unassembled WGS sequence"/>
</dbReference>
<accession>A0ABV8U716</accession>
<dbReference type="Gene3D" id="1.10.150.130">
    <property type="match status" value="1"/>
</dbReference>
<keyword evidence="9" id="KW-1185">Reference proteome</keyword>
<proteinExistence type="inferred from homology"/>
<reference evidence="9" key="1">
    <citation type="journal article" date="2019" name="Int. J. Syst. Evol. Microbiol.">
        <title>The Global Catalogue of Microorganisms (GCM) 10K type strain sequencing project: providing services to taxonomists for standard genome sequencing and annotation.</title>
        <authorList>
            <consortium name="The Broad Institute Genomics Platform"/>
            <consortium name="The Broad Institute Genome Sequencing Center for Infectious Disease"/>
            <person name="Wu L."/>
            <person name="Ma J."/>
        </authorList>
    </citation>
    <scope>NUCLEOTIDE SEQUENCE [LARGE SCALE GENOMIC DNA]</scope>
    <source>
        <strain evidence="9">CGMCC 1.15304</strain>
    </source>
</reference>
<dbReference type="PANTHER" id="PTHR30629:SF2">
    <property type="entry name" value="PROPHAGE INTEGRASE INTS-RELATED"/>
    <property type="match status" value="1"/>
</dbReference>
<evidence type="ECO:0000313" key="8">
    <source>
        <dbReference type="EMBL" id="MFC4346495.1"/>
    </source>
</evidence>
<keyword evidence="2" id="KW-0229">DNA integration</keyword>
<evidence type="ECO:0000259" key="6">
    <source>
        <dbReference type="PROSITE" id="PS51898"/>
    </source>
</evidence>
<organism evidence="8 9">
    <name type="scientific">Kordiimonas lipolytica</name>
    <dbReference type="NCBI Taxonomy" id="1662421"/>
    <lineage>
        <taxon>Bacteria</taxon>
        <taxon>Pseudomonadati</taxon>
        <taxon>Pseudomonadota</taxon>
        <taxon>Alphaproteobacteria</taxon>
        <taxon>Kordiimonadales</taxon>
        <taxon>Kordiimonadaceae</taxon>
        <taxon>Kordiimonas</taxon>
    </lineage>
</organism>
<feature type="domain" description="Tyr recombinase" evidence="6">
    <location>
        <begin position="192"/>
        <end position="374"/>
    </location>
</feature>
<gene>
    <name evidence="8" type="ORF">ACFO5Q_01385</name>
</gene>
<dbReference type="PROSITE" id="PS51898">
    <property type="entry name" value="TYR_RECOMBINASE"/>
    <property type="match status" value="1"/>
</dbReference>
<dbReference type="Pfam" id="PF12167">
    <property type="entry name" value="Arm-DNA-bind_2"/>
    <property type="match status" value="1"/>
</dbReference>
<dbReference type="InterPro" id="IPR011010">
    <property type="entry name" value="DNA_brk_join_enz"/>
</dbReference>
<dbReference type="Pfam" id="PF00589">
    <property type="entry name" value="Phage_integrase"/>
    <property type="match status" value="1"/>
</dbReference>
<dbReference type="SUPFAM" id="SSF56349">
    <property type="entry name" value="DNA breaking-rejoining enzymes"/>
    <property type="match status" value="1"/>
</dbReference>
<dbReference type="PROSITE" id="PS51900">
    <property type="entry name" value="CB"/>
    <property type="match status" value="1"/>
</dbReference>
<dbReference type="InterPro" id="IPR013762">
    <property type="entry name" value="Integrase-like_cat_sf"/>
</dbReference>
<dbReference type="Gene3D" id="1.10.443.10">
    <property type="entry name" value="Intergrase catalytic core"/>
    <property type="match status" value="1"/>
</dbReference>
<evidence type="ECO:0000256" key="4">
    <source>
        <dbReference type="ARBA" id="ARBA00023172"/>
    </source>
</evidence>
<comment type="similarity">
    <text evidence="1">Belongs to the 'phage' integrase family.</text>
</comment>
<keyword evidence="4" id="KW-0233">DNA recombination</keyword>
<evidence type="ECO:0000256" key="3">
    <source>
        <dbReference type="ARBA" id="ARBA00023125"/>
    </source>
</evidence>
<dbReference type="Pfam" id="PF14659">
    <property type="entry name" value="Phage_int_SAM_3"/>
    <property type="match status" value="1"/>
</dbReference>
<evidence type="ECO:0000256" key="2">
    <source>
        <dbReference type="ARBA" id="ARBA00022908"/>
    </source>
</evidence>
<comment type="caution">
    <text evidence="8">The sequence shown here is derived from an EMBL/GenBank/DDBJ whole genome shotgun (WGS) entry which is preliminary data.</text>
</comment>
<dbReference type="InterPro" id="IPR010998">
    <property type="entry name" value="Integrase_recombinase_N"/>
</dbReference>
<dbReference type="InterPro" id="IPR022000">
    <property type="entry name" value="Min27-like_integrase_DNA_bind"/>
</dbReference>
<evidence type="ECO:0000256" key="5">
    <source>
        <dbReference type="PROSITE-ProRule" id="PRU01248"/>
    </source>
</evidence>
<evidence type="ECO:0000256" key="1">
    <source>
        <dbReference type="ARBA" id="ARBA00008857"/>
    </source>
</evidence>
<dbReference type="CDD" id="cd01189">
    <property type="entry name" value="INT_ICEBs1_C_like"/>
    <property type="match status" value="1"/>
</dbReference>